<keyword evidence="1" id="KW-0472">Membrane</keyword>
<organism evidence="2">
    <name type="scientific">Manihot esculenta</name>
    <name type="common">Cassava</name>
    <name type="synonym">Jatropha manihot</name>
    <dbReference type="NCBI Taxonomy" id="3983"/>
    <lineage>
        <taxon>Eukaryota</taxon>
        <taxon>Viridiplantae</taxon>
        <taxon>Streptophyta</taxon>
        <taxon>Embryophyta</taxon>
        <taxon>Tracheophyta</taxon>
        <taxon>Spermatophyta</taxon>
        <taxon>Magnoliopsida</taxon>
        <taxon>eudicotyledons</taxon>
        <taxon>Gunneridae</taxon>
        <taxon>Pentapetalae</taxon>
        <taxon>rosids</taxon>
        <taxon>fabids</taxon>
        <taxon>Malpighiales</taxon>
        <taxon>Euphorbiaceae</taxon>
        <taxon>Crotonoideae</taxon>
        <taxon>Manihoteae</taxon>
        <taxon>Manihot</taxon>
    </lineage>
</organism>
<keyword evidence="1" id="KW-0812">Transmembrane</keyword>
<reference evidence="2" key="1">
    <citation type="submission" date="2016-02" db="EMBL/GenBank/DDBJ databases">
        <title>WGS assembly of Manihot esculenta.</title>
        <authorList>
            <person name="Bredeson J.V."/>
            <person name="Prochnik S.E."/>
            <person name="Lyons J.B."/>
            <person name="Schmutz J."/>
            <person name="Grimwood J."/>
            <person name="Vrebalov J."/>
            <person name="Bart R.S."/>
            <person name="Amuge T."/>
            <person name="Ferguson M.E."/>
            <person name="Green R."/>
            <person name="Putnam N."/>
            <person name="Stites J."/>
            <person name="Rounsley S."/>
            <person name="Rokhsar D.S."/>
        </authorList>
    </citation>
    <scope>NUCLEOTIDE SEQUENCE [LARGE SCALE GENOMIC DNA]</scope>
    <source>
        <tissue evidence="2">Leaf</tissue>
    </source>
</reference>
<keyword evidence="1" id="KW-1133">Transmembrane helix</keyword>
<feature type="transmembrane region" description="Helical" evidence="1">
    <location>
        <begin position="28"/>
        <end position="51"/>
    </location>
</feature>
<name>A0A2C9W5T5_MANES</name>
<evidence type="ECO:0000313" key="2">
    <source>
        <dbReference type="EMBL" id="OAY53979.1"/>
    </source>
</evidence>
<dbReference type="AlphaFoldDB" id="A0A2C9W5T5"/>
<dbReference type="EMBL" id="CM004389">
    <property type="protein sequence ID" value="OAY53979.1"/>
    <property type="molecule type" value="Genomic_DNA"/>
</dbReference>
<protein>
    <submittedName>
        <fullName evidence="2">Uncharacterized protein</fullName>
    </submittedName>
</protein>
<evidence type="ECO:0000256" key="1">
    <source>
        <dbReference type="SAM" id="Phobius"/>
    </source>
</evidence>
<proteinExistence type="predicted"/>
<gene>
    <name evidence="2" type="ORF">MANES_03G038700</name>
</gene>
<accession>A0A2C9W5T5</accession>
<sequence>MSFFVGESSSFSLKVRISFPPLNGGCIYYIHSLLVFWFFLFLCFCVGYASCEFLRLLLDFKTCIMDEGLCLAVNISWSWYQASKPPW</sequence>